<keyword evidence="2 5" id="KW-0690">Ribosome biogenesis</keyword>
<gene>
    <name evidence="5" type="primary">darP</name>
    <name evidence="7" type="ORF">CATMQ487_41360</name>
</gene>
<dbReference type="InterPro" id="IPR006839">
    <property type="entry name" value="DarP"/>
</dbReference>
<dbReference type="PANTHER" id="PTHR38101:SF1">
    <property type="entry name" value="UPF0307 PROTEIN YJGA"/>
    <property type="match status" value="1"/>
</dbReference>
<feature type="region of interest" description="Disordered" evidence="6">
    <location>
        <begin position="1"/>
        <end position="37"/>
    </location>
</feature>
<comment type="subcellular location">
    <subcellularLocation>
        <location evidence="5">Cytoplasm</location>
    </subcellularLocation>
    <text evidence="5">Associates with late stage pre-50S ribosomal subunits.</text>
</comment>
<dbReference type="InterPro" id="IPR023153">
    <property type="entry name" value="DarP_sf"/>
</dbReference>
<evidence type="ECO:0000256" key="4">
    <source>
        <dbReference type="ARBA" id="ARBA00022884"/>
    </source>
</evidence>
<dbReference type="Proteomes" id="UP001057498">
    <property type="component" value="Chromosome"/>
</dbReference>
<accession>A0ABN6PVP2</accession>
<evidence type="ECO:0000256" key="3">
    <source>
        <dbReference type="ARBA" id="ARBA00022730"/>
    </source>
</evidence>
<evidence type="ECO:0000313" key="7">
    <source>
        <dbReference type="EMBL" id="BDI07166.1"/>
    </source>
</evidence>
<feature type="region of interest" description="Disordered" evidence="6">
    <location>
        <begin position="188"/>
        <end position="208"/>
    </location>
</feature>
<keyword evidence="1 5" id="KW-0963">Cytoplasm</keyword>
<evidence type="ECO:0000313" key="8">
    <source>
        <dbReference type="Proteomes" id="UP001057498"/>
    </source>
</evidence>
<evidence type="ECO:0000256" key="5">
    <source>
        <dbReference type="HAMAP-Rule" id="MF_00765"/>
    </source>
</evidence>
<feature type="compositionally biased region" description="Acidic residues" evidence="6">
    <location>
        <begin position="198"/>
        <end position="208"/>
    </location>
</feature>
<evidence type="ECO:0000256" key="2">
    <source>
        <dbReference type="ARBA" id="ARBA00022517"/>
    </source>
</evidence>
<evidence type="ECO:0000256" key="1">
    <source>
        <dbReference type="ARBA" id="ARBA00022490"/>
    </source>
</evidence>
<dbReference type="EMBL" id="AP025730">
    <property type="protein sequence ID" value="BDI07166.1"/>
    <property type="molecule type" value="Genomic_DNA"/>
</dbReference>
<comment type="function">
    <text evidence="5">Member of a network of 50S ribosomal subunit biogenesis factors which assembles along the 30S-50S interface, preventing incorrect 23S rRNA structures from forming. Promotes peptidyl transferase center (PTC) maturation.</text>
</comment>
<organism evidence="7 8">
    <name type="scientific">Sphaerotilus microaerophilus</name>
    <dbReference type="NCBI Taxonomy" id="2914710"/>
    <lineage>
        <taxon>Bacteria</taxon>
        <taxon>Pseudomonadati</taxon>
        <taxon>Pseudomonadota</taxon>
        <taxon>Betaproteobacteria</taxon>
        <taxon>Burkholderiales</taxon>
        <taxon>Sphaerotilaceae</taxon>
        <taxon>Sphaerotilus</taxon>
    </lineage>
</organism>
<keyword evidence="4 5" id="KW-0694">RNA-binding</keyword>
<name>A0ABN6PVP2_9BURK</name>
<dbReference type="PANTHER" id="PTHR38101">
    <property type="entry name" value="UPF0307 PROTEIN YJGA"/>
    <property type="match status" value="1"/>
</dbReference>
<dbReference type="NCBIfam" id="NF003593">
    <property type="entry name" value="PRK05255.1-1"/>
    <property type="match status" value="1"/>
</dbReference>
<dbReference type="Gene3D" id="1.10.60.30">
    <property type="entry name" value="PSPTO4464-like domains"/>
    <property type="match status" value="2"/>
</dbReference>
<proteinExistence type="inferred from homology"/>
<dbReference type="Pfam" id="PF04751">
    <property type="entry name" value="DarP"/>
    <property type="match status" value="1"/>
</dbReference>
<dbReference type="SUPFAM" id="SSF158710">
    <property type="entry name" value="PSPTO4464-like"/>
    <property type="match status" value="1"/>
</dbReference>
<reference evidence="7" key="1">
    <citation type="submission" date="2022-04" db="EMBL/GenBank/DDBJ databases">
        <title>Whole genome sequence of Sphaerotilus sp. FB-5.</title>
        <authorList>
            <person name="Takeda M."/>
            <person name="Narihara S."/>
            <person name="Akimoto M."/>
            <person name="Akimoto R."/>
            <person name="Nishiyashiki S."/>
            <person name="Murakami T."/>
        </authorList>
    </citation>
    <scope>NUCLEOTIDE SEQUENCE</scope>
    <source>
        <strain evidence="7">FB-5</strain>
    </source>
</reference>
<comment type="similarity">
    <text evidence="5">Belongs to the DarP family.</text>
</comment>
<keyword evidence="8" id="KW-1185">Reference proteome</keyword>
<sequence length="208" mass="23281">MKSRTPLPPEDTDADDDQTPFLDPGKPSKTRRKQASHDLQELGEALMELPASRLAKLDLSDTLRDAIDELRRVRSHEGRRRHLQYIGKLMRHVDPEPLREAVAANRLPSAKETLALHEAERWRLQLVSDDGALTTWLREHPETDAQTLRSLIRAARKDRAEAQAAAAGSEPRKSRAWRELFQLVKAGLAGNAAAPPDDHDDAGDDTDD</sequence>
<evidence type="ECO:0000256" key="6">
    <source>
        <dbReference type="SAM" id="MobiDB-lite"/>
    </source>
</evidence>
<dbReference type="CDD" id="cd16331">
    <property type="entry name" value="YjgA-like"/>
    <property type="match status" value="1"/>
</dbReference>
<dbReference type="HAMAP" id="MF_00765">
    <property type="entry name" value="DarP"/>
    <property type="match status" value="1"/>
</dbReference>
<protein>
    <recommendedName>
        <fullName evidence="5">Dual-action ribosomal maturation protein DarP</fullName>
    </recommendedName>
    <alternativeName>
        <fullName evidence="5">Large ribosomal subunit assembly factor DarP</fullName>
    </alternativeName>
</protein>
<keyword evidence="3 5" id="KW-0699">rRNA-binding</keyword>
<dbReference type="RefSeq" id="WP_251970385.1">
    <property type="nucleotide sequence ID" value="NZ_AP025730.1"/>
</dbReference>